<reference evidence="2" key="1">
    <citation type="journal article" date="2015" name="Nature">
        <title>Complex archaea that bridge the gap between prokaryotes and eukaryotes.</title>
        <authorList>
            <person name="Spang A."/>
            <person name="Saw J.H."/>
            <person name="Jorgensen S.L."/>
            <person name="Zaremba-Niedzwiedzka K."/>
            <person name="Martijn J."/>
            <person name="Lind A.E."/>
            <person name="van Eijk R."/>
            <person name="Schleper C."/>
            <person name="Guy L."/>
            <person name="Ettema T.J."/>
        </authorList>
    </citation>
    <scope>NUCLEOTIDE SEQUENCE</scope>
</reference>
<accession>A0A0F9RXZ9</accession>
<name>A0A0F9RXZ9_9ZZZZ</name>
<proteinExistence type="predicted"/>
<dbReference type="EMBL" id="LAZR01000913">
    <property type="protein sequence ID" value="KKN54772.1"/>
    <property type="molecule type" value="Genomic_DNA"/>
</dbReference>
<feature type="transmembrane region" description="Helical" evidence="1">
    <location>
        <begin position="6"/>
        <end position="24"/>
    </location>
</feature>
<organism evidence="2">
    <name type="scientific">marine sediment metagenome</name>
    <dbReference type="NCBI Taxonomy" id="412755"/>
    <lineage>
        <taxon>unclassified sequences</taxon>
        <taxon>metagenomes</taxon>
        <taxon>ecological metagenomes</taxon>
    </lineage>
</organism>
<keyword evidence="1" id="KW-1133">Transmembrane helix</keyword>
<comment type="caution">
    <text evidence="2">The sequence shown here is derived from an EMBL/GenBank/DDBJ whole genome shotgun (WGS) entry which is preliminary data.</text>
</comment>
<sequence length="38" mass="4213">MVNLAITVGVLATYLFGVAVGYWIKSRAVKKEQLEQSE</sequence>
<keyword evidence="1" id="KW-0472">Membrane</keyword>
<evidence type="ECO:0000313" key="2">
    <source>
        <dbReference type="EMBL" id="KKN54772.1"/>
    </source>
</evidence>
<protein>
    <submittedName>
        <fullName evidence="2">Uncharacterized protein</fullName>
    </submittedName>
</protein>
<dbReference type="AlphaFoldDB" id="A0A0F9RXZ9"/>
<keyword evidence="1" id="KW-0812">Transmembrane</keyword>
<evidence type="ECO:0000256" key="1">
    <source>
        <dbReference type="SAM" id="Phobius"/>
    </source>
</evidence>
<gene>
    <name evidence="2" type="ORF">LCGC14_0589240</name>
</gene>